<keyword evidence="2 3" id="KW-0802">TPR repeat</keyword>
<name>A0A9D1VIA0_9LACO</name>
<feature type="repeat" description="TPR" evidence="3">
    <location>
        <begin position="239"/>
        <end position="272"/>
    </location>
</feature>
<evidence type="ECO:0000313" key="5">
    <source>
        <dbReference type="Proteomes" id="UP000824231"/>
    </source>
</evidence>
<dbReference type="PANTHER" id="PTHR45586">
    <property type="entry name" value="TPR REPEAT-CONTAINING PROTEIN PA4667"/>
    <property type="match status" value="1"/>
</dbReference>
<dbReference type="Pfam" id="PF14559">
    <property type="entry name" value="TPR_19"/>
    <property type="match status" value="1"/>
</dbReference>
<protein>
    <submittedName>
        <fullName evidence="4">Tetratricopeptide repeat protein</fullName>
    </submittedName>
</protein>
<comment type="caution">
    <text evidence="4">The sequence shown here is derived from an EMBL/GenBank/DDBJ whole genome shotgun (WGS) entry which is preliminary data.</text>
</comment>
<dbReference type="EMBL" id="DXFH01000024">
    <property type="protein sequence ID" value="HIX35927.1"/>
    <property type="molecule type" value="Genomic_DNA"/>
</dbReference>
<organism evidence="4 5">
    <name type="scientific">Candidatus Limosilactobacillus merdigallinarum</name>
    <dbReference type="NCBI Taxonomy" id="2838652"/>
    <lineage>
        <taxon>Bacteria</taxon>
        <taxon>Bacillati</taxon>
        <taxon>Bacillota</taxon>
        <taxon>Bacilli</taxon>
        <taxon>Lactobacillales</taxon>
        <taxon>Lactobacillaceae</taxon>
        <taxon>Limosilactobacillus</taxon>
    </lineage>
</organism>
<reference evidence="4" key="2">
    <citation type="submission" date="2021-04" db="EMBL/GenBank/DDBJ databases">
        <authorList>
            <person name="Gilroy R."/>
        </authorList>
    </citation>
    <scope>NUCLEOTIDE SEQUENCE</scope>
    <source>
        <strain evidence="4">ChiSxjej3B15-572</strain>
    </source>
</reference>
<evidence type="ECO:0000256" key="2">
    <source>
        <dbReference type="ARBA" id="ARBA00022803"/>
    </source>
</evidence>
<sequence length="420" mass="47548">MASYSQEMLDNLDKGQLAAAKKSFAWALRKDDDDTLFDLAQQLYGLGFLKQAQRIYKKLLAKYPDEGELKTNLAEIAIDNGNNDEALTYLSQVDKDSPAYLQSLLVAADLYQTEGEFEVTEEKLRDAYAIAPDEPAVLYALGEFYYLIKQFDKAIMYYIALIKAGYAEFDKVDIAGRLGMSYAQSGQFDQALAYLRQVAPEYQTTDIRFQTGLTQLHLGKVREAITSFNELIEADDQYASVYPALAQAYTKLHQYEKALKAAQEGLGVDQYNEQLFAQAAEIASHLDQPDLMQKYLSKAHQLDPENIRIALAYSNFLIQQKQHEENLKLLAPFVEDHDLDPQVEWNLAQSHQALENYQAAGQAYDAALPAFKDDPDFLEQLIEFDQEAGRHDQLVEVLKHYVDLVPTDGEMVDLLDSLND</sequence>
<dbReference type="AlphaFoldDB" id="A0A9D1VIA0"/>
<dbReference type="Pfam" id="PF13432">
    <property type="entry name" value="TPR_16"/>
    <property type="match status" value="1"/>
</dbReference>
<dbReference type="PANTHER" id="PTHR45586:SF1">
    <property type="entry name" value="LIPOPOLYSACCHARIDE ASSEMBLY PROTEIN B"/>
    <property type="match status" value="1"/>
</dbReference>
<gene>
    <name evidence="4" type="ORF">H9856_06015</name>
</gene>
<dbReference type="Gene3D" id="1.25.40.10">
    <property type="entry name" value="Tetratricopeptide repeat domain"/>
    <property type="match status" value="3"/>
</dbReference>
<dbReference type="SUPFAM" id="SSF48452">
    <property type="entry name" value="TPR-like"/>
    <property type="match status" value="2"/>
</dbReference>
<evidence type="ECO:0000313" key="4">
    <source>
        <dbReference type="EMBL" id="HIX35927.1"/>
    </source>
</evidence>
<dbReference type="InterPro" id="IPR011990">
    <property type="entry name" value="TPR-like_helical_dom_sf"/>
</dbReference>
<dbReference type="PROSITE" id="PS50005">
    <property type="entry name" value="TPR"/>
    <property type="match status" value="1"/>
</dbReference>
<dbReference type="Proteomes" id="UP000824231">
    <property type="component" value="Unassembled WGS sequence"/>
</dbReference>
<proteinExistence type="predicted"/>
<accession>A0A9D1VIA0</accession>
<dbReference type="InterPro" id="IPR019734">
    <property type="entry name" value="TPR_rpt"/>
</dbReference>
<keyword evidence="1" id="KW-0677">Repeat</keyword>
<evidence type="ECO:0000256" key="1">
    <source>
        <dbReference type="ARBA" id="ARBA00022737"/>
    </source>
</evidence>
<reference evidence="4" key="1">
    <citation type="journal article" date="2021" name="PeerJ">
        <title>Extensive microbial diversity within the chicken gut microbiome revealed by metagenomics and culture.</title>
        <authorList>
            <person name="Gilroy R."/>
            <person name="Ravi A."/>
            <person name="Getino M."/>
            <person name="Pursley I."/>
            <person name="Horton D.L."/>
            <person name="Alikhan N.F."/>
            <person name="Baker D."/>
            <person name="Gharbi K."/>
            <person name="Hall N."/>
            <person name="Watson M."/>
            <person name="Adriaenssens E.M."/>
            <person name="Foster-Nyarko E."/>
            <person name="Jarju S."/>
            <person name="Secka A."/>
            <person name="Antonio M."/>
            <person name="Oren A."/>
            <person name="Chaudhuri R.R."/>
            <person name="La Ragione R."/>
            <person name="Hildebrand F."/>
            <person name="Pallen M.J."/>
        </authorList>
    </citation>
    <scope>NUCLEOTIDE SEQUENCE</scope>
    <source>
        <strain evidence="4">ChiSxjej3B15-572</strain>
    </source>
</reference>
<dbReference type="SMART" id="SM00028">
    <property type="entry name" value="TPR"/>
    <property type="match status" value="8"/>
</dbReference>
<evidence type="ECO:0000256" key="3">
    <source>
        <dbReference type="PROSITE-ProRule" id="PRU00339"/>
    </source>
</evidence>
<dbReference type="InterPro" id="IPR051012">
    <property type="entry name" value="CellSynth/LPSAsmb/PSIAsmb"/>
</dbReference>